<comment type="caution">
    <text evidence="1">The sequence shown here is derived from an EMBL/GenBank/DDBJ whole genome shotgun (WGS) entry which is preliminary data.</text>
</comment>
<dbReference type="Proteomes" id="UP000315295">
    <property type="component" value="Unassembled WGS sequence"/>
</dbReference>
<dbReference type="AlphaFoldDB" id="A0A540MSY6"/>
<organism evidence="1 2">
    <name type="scientific">Malus baccata</name>
    <name type="common">Siberian crab apple</name>
    <name type="synonym">Pyrus baccata</name>
    <dbReference type="NCBI Taxonomy" id="106549"/>
    <lineage>
        <taxon>Eukaryota</taxon>
        <taxon>Viridiplantae</taxon>
        <taxon>Streptophyta</taxon>
        <taxon>Embryophyta</taxon>
        <taxon>Tracheophyta</taxon>
        <taxon>Spermatophyta</taxon>
        <taxon>Magnoliopsida</taxon>
        <taxon>eudicotyledons</taxon>
        <taxon>Gunneridae</taxon>
        <taxon>Pentapetalae</taxon>
        <taxon>rosids</taxon>
        <taxon>fabids</taxon>
        <taxon>Rosales</taxon>
        <taxon>Rosaceae</taxon>
        <taxon>Amygdaloideae</taxon>
        <taxon>Maleae</taxon>
        <taxon>Malus</taxon>
    </lineage>
</organism>
<name>A0A540MSY6_MALBA</name>
<keyword evidence="2" id="KW-1185">Reference proteome</keyword>
<gene>
    <name evidence="1" type="ORF">C1H46_012495</name>
</gene>
<dbReference type="EMBL" id="VIEB01000187">
    <property type="protein sequence ID" value="TQE01871.1"/>
    <property type="molecule type" value="Genomic_DNA"/>
</dbReference>
<proteinExistence type="predicted"/>
<protein>
    <submittedName>
        <fullName evidence="1">Uncharacterized protein</fullName>
    </submittedName>
</protein>
<accession>A0A540MSY6</accession>
<evidence type="ECO:0000313" key="2">
    <source>
        <dbReference type="Proteomes" id="UP000315295"/>
    </source>
</evidence>
<evidence type="ECO:0000313" key="1">
    <source>
        <dbReference type="EMBL" id="TQE01871.1"/>
    </source>
</evidence>
<reference evidence="1 2" key="1">
    <citation type="journal article" date="2019" name="G3 (Bethesda)">
        <title>Sequencing of a Wild Apple (Malus baccata) Genome Unravels the Differences Between Cultivated and Wild Apple Species Regarding Disease Resistance and Cold Tolerance.</title>
        <authorList>
            <person name="Chen X."/>
        </authorList>
    </citation>
    <scope>NUCLEOTIDE SEQUENCE [LARGE SCALE GENOMIC DNA]</scope>
    <source>
        <strain evidence="2">cv. Shandingzi</strain>
        <tissue evidence="1">Leaves</tissue>
    </source>
</reference>
<sequence length="134" mass="15724">MYNLNNTCQKHREDLVTFVKHCRDLALDCYDQEDEEALMEICINNIIPDYMIYLENNCSAQFLRLLEAVGKTSIYDNKVFTIEMSKEYNSMTLEIQQINQEITAVTLHNLFDMEIDAVERYLSQGQRPITTQVL</sequence>